<name>A0A401TVI4_CHIPU</name>
<reference evidence="1 2" key="1">
    <citation type="journal article" date="2018" name="Nat. Ecol. Evol.">
        <title>Shark genomes provide insights into elasmobranch evolution and the origin of vertebrates.</title>
        <authorList>
            <person name="Hara Y"/>
            <person name="Yamaguchi K"/>
            <person name="Onimaru K"/>
            <person name="Kadota M"/>
            <person name="Koyanagi M"/>
            <person name="Keeley SD"/>
            <person name="Tatsumi K"/>
            <person name="Tanaka K"/>
            <person name="Motone F"/>
            <person name="Kageyama Y"/>
            <person name="Nozu R"/>
            <person name="Adachi N"/>
            <person name="Nishimura O"/>
            <person name="Nakagawa R"/>
            <person name="Tanegashima C"/>
            <person name="Kiyatake I"/>
            <person name="Matsumoto R"/>
            <person name="Murakumo K"/>
            <person name="Nishida K"/>
            <person name="Terakita A"/>
            <person name="Kuratani S"/>
            <person name="Sato K"/>
            <person name="Hyodo S Kuraku.S."/>
        </authorList>
    </citation>
    <scope>NUCLEOTIDE SEQUENCE [LARGE SCALE GENOMIC DNA]</scope>
</reference>
<dbReference type="AlphaFoldDB" id="A0A401TVI4"/>
<dbReference type="Proteomes" id="UP000287033">
    <property type="component" value="Unassembled WGS sequence"/>
</dbReference>
<organism evidence="1 2">
    <name type="scientific">Chiloscyllium punctatum</name>
    <name type="common">Brownbanded bambooshark</name>
    <name type="synonym">Hemiscyllium punctatum</name>
    <dbReference type="NCBI Taxonomy" id="137246"/>
    <lineage>
        <taxon>Eukaryota</taxon>
        <taxon>Metazoa</taxon>
        <taxon>Chordata</taxon>
        <taxon>Craniata</taxon>
        <taxon>Vertebrata</taxon>
        <taxon>Chondrichthyes</taxon>
        <taxon>Elasmobranchii</taxon>
        <taxon>Galeomorphii</taxon>
        <taxon>Galeoidea</taxon>
        <taxon>Orectolobiformes</taxon>
        <taxon>Hemiscylliidae</taxon>
        <taxon>Chiloscyllium</taxon>
    </lineage>
</organism>
<sequence>MSAISSQNEEIEKLPAKLCRCRRQPELVRTMLSVQTGRHVRMFECRCGERIWDDESRFDWAASPRGERQIG</sequence>
<keyword evidence="2" id="KW-1185">Reference proteome</keyword>
<comment type="caution">
    <text evidence="1">The sequence shown here is derived from an EMBL/GenBank/DDBJ whole genome shotgun (WGS) entry which is preliminary data.</text>
</comment>
<evidence type="ECO:0000313" key="2">
    <source>
        <dbReference type="Proteomes" id="UP000287033"/>
    </source>
</evidence>
<dbReference type="EMBL" id="BEZZ01196659">
    <property type="protein sequence ID" value="GCC46638.1"/>
    <property type="molecule type" value="Genomic_DNA"/>
</dbReference>
<protein>
    <submittedName>
        <fullName evidence="1">Uncharacterized protein</fullName>
    </submittedName>
</protein>
<gene>
    <name evidence="1" type="ORF">chiPu_0030922</name>
</gene>
<accession>A0A401TVI4</accession>
<proteinExistence type="predicted"/>
<evidence type="ECO:0000313" key="1">
    <source>
        <dbReference type="EMBL" id="GCC46638.1"/>
    </source>
</evidence>